<feature type="compositionally biased region" description="Basic and acidic residues" evidence="10">
    <location>
        <begin position="276"/>
        <end position="287"/>
    </location>
</feature>
<reference evidence="12" key="2">
    <citation type="submission" date="2025-09" db="UniProtKB">
        <authorList>
            <consortium name="Ensembl"/>
        </authorList>
    </citation>
    <scope>IDENTIFICATION</scope>
</reference>
<proteinExistence type="inferred from homology"/>
<evidence type="ECO:0000256" key="7">
    <source>
        <dbReference type="ARBA" id="ARBA00023125"/>
    </source>
</evidence>
<evidence type="ECO:0000256" key="3">
    <source>
        <dbReference type="ARBA" id="ARBA00022737"/>
    </source>
</evidence>
<evidence type="ECO:0000256" key="1">
    <source>
        <dbReference type="ARBA" id="ARBA00006991"/>
    </source>
</evidence>
<feature type="domain" description="C2H2-type" evidence="11">
    <location>
        <begin position="164"/>
        <end position="191"/>
    </location>
</feature>
<feature type="compositionally biased region" description="Basic and acidic residues" evidence="10">
    <location>
        <begin position="128"/>
        <end position="138"/>
    </location>
</feature>
<evidence type="ECO:0000313" key="12">
    <source>
        <dbReference type="Ensembl" id="ENSCVAP00000026635.1"/>
    </source>
</evidence>
<keyword evidence="13" id="KW-1185">Reference proteome</keyword>
<organism evidence="12 13">
    <name type="scientific">Cyprinodon variegatus</name>
    <name type="common">Sheepshead minnow</name>
    <dbReference type="NCBI Taxonomy" id="28743"/>
    <lineage>
        <taxon>Eukaryota</taxon>
        <taxon>Metazoa</taxon>
        <taxon>Chordata</taxon>
        <taxon>Craniata</taxon>
        <taxon>Vertebrata</taxon>
        <taxon>Euteleostomi</taxon>
        <taxon>Actinopterygii</taxon>
        <taxon>Neopterygii</taxon>
        <taxon>Teleostei</taxon>
        <taxon>Neoteleostei</taxon>
        <taxon>Acanthomorphata</taxon>
        <taxon>Ovalentaria</taxon>
        <taxon>Atherinomorphae</taxon>
        <taxon>Cyprinodontiformes</taxon>
        <taxon>Cyprinodontidae</taxon>
        <taxon>Cyprinodon</taxon>
    </lineage>
</organism>
<name>A0A3Q2GID2_CYPVA</name>
<keyword evidence="7" id="KW-0238">DNA-binding</keyword>
<comment type="similarity">
    <text evidence="1">Belongs to the krueppel C2H2-type zinc-finger protein family.</text>
</comment>
<dbReference type="FunFam" id="3.30.160.60:FF:002343">
    <property type="entry name" value="Zinc finger protein 33A"/>
    <property type="match status" value="1"/>
</dbReference>
<keyword evidence="3" id="KW-0677">Repeat</keyword>
<accession>A0A3Q2GID2</accession>
<feature type="domain" description="C2H2-type" evidence="11">
    <location>
        <begin position="220"/>
        <end position="247"/>
    </location>
</feature>
<dbReference type="GO" id="GO:0003677">
    <property type="term" value="F:DNA binding"/>
    <property type="evidence" value="ECO:0007669"/>
    <property type="project" value="UniProtKB-KW"/>
</dbReference>
<keyword evidence="6" id="KW-0805">Transcription regulation</keyword>
<evidence type="ECO:0000259" key="11">
    <source>
        <dbReference type="PROSITE" id="PS50157"/>
    </source>
</evidence>
<evidence type="ECO:0000256" key="8">
    <source>
        <dbReference type="ARBA" id="ARBA00023163"/>
    </source>
</evidence>
<dbReference type="PROSITE" id="PS00028">
    <property type="entry name" value="ZINC_FINGER_C2H2_1"/>
    <property type="match status" value="3"/>
</dbReference>
<evidence type="ECO:0000256" key="5">
    <source>
        <dbReference type="ARBA" id="ARBA00022833"/>
    </source>
</evidence>
<keyword evidence="4 9" id="KW-0863">Zinc-finger</keyword>
<evidence type="ECO:0000256" key="6">
    <source>
        <dbReference type="ARBA" id="ARBA00023015"/>
    </source>
</evidence>
<dbReference type="SUPFAM" id="SSF57667">
    <property type="entry name" value="beta-beta-alpha zinc fingers"/>
    <property type="match status" value="2"/>
</dbReference>
<dbReference type="FunFam" id="3.30.160.60:FF:000151">
    <property type="entry name" value="Zinc finger and SCAN domain-containing 21"/>
    <property type="match status" value="1"/>
</dbReference>
<evidence type="ECO:0000313" key="13">
    <source>
        <dbReference type="Proteomes" id="UP000265020"/>
    </source>
</evidence>
<protein>
    <recommendedName>
        <fullName evidence="11">C2H2-type domain-containing protein</fullName>
    </recommendedName>
</protein>
<sequence length="295" mass="34416">MSSAQSLRHFISERLTAAIYNHREEPEPCQTMESLEDLEPEQMQEKRDEQELYHIKNEQEQQHPLQIKGEQEELCIGLEEEQLEMKQMMNTFMEIPTYEERFHREPDPDVDHLLVQTSSDSDNQSQEEIDHYDTKSRTETLNNNRHQKIRGQSDDVQSPSEKPFSCLTCGRKFSEKRSMLRHIRVHTGEKPFQCLTCGKRFSLKDTLSRHIKIHTGEKSYSCSVCGKRFIQSFGLTRHIRTHTRQRPVLQPQRTSRGTETGQANGSEPEQAGSEVQESKDSSHEPFRWEQTGSVV</sequence>
<feature type="compositionally biased region" description="Polar residues" evidence="10">
    <location>
        <begin position="115"/>
        <end position="126"/>
    </location>
</feature>
<dbReference type="SMART" id="SM00355">
    <property type="entry name" value="ZnF_C2H2"/>
    <property type="match status" value="3"/>
</dbReference>
<dbReference type="InterPro" id="IPR036236">
    <property type="entry name" value="Znf_C2H2_sf"/>
</dbReference>
<dbReference type="GeneTree" id="ENSGT01150000286958"/>
<evidence type="ECO:0000256" key="9">
    <source>
        <dbReference type="PROSITE-ProRule" id="PRU00042"/>
    </source>
</evidence>
<feature type="domain" description="C2H2-type" evidence="11">
    <location>
        <begin position="192"/>
        <end position="219"/>
    </location>
</feature>
<evidence type="ECO:0000256" key="4">
    <source>
        <dbReference type="ARBA" id="ARBA00022771"/>
    </source>
</evidence>
<dbReference type="FunFam" id="3.30.160.60:FF:002737">
    <property type="entry name" value="AGAP008430-PA"/>
    <property type="match status" value="1"/>
</dbReference>
<dbReference type="Proteomes" id="UP000265020">
    <property type="component" value="Unassembled WGS sequence"/>
</dbReference>
<keyword evidence="5" id="KW-0862">Zinc</keyword>
<dbReference type="Pfam" id="PF00096">
    <property type="entry name" value="zf-C2H2"/>
    <property type="match status" value="3"/>
</dbReference>
<dbReference type="PROSITE" id="PS50157">
    <property type="entry name" value="ZINC_FINGER_C2H2_2"/>
    <property type="match status" value="3"/>
</dbReference>
<dbReference type="Ensembl" id="ENSCVAT00000016866.1">
    <property type="protein sequence ID" value="ENSCVAP00000026635.1"/>
    <property type="gene ID" value="ENSCVAG00000012357.1"/>
</dbReference>
<dbReference type="InterPro" id="IPR013087">
    <property type="entry name" value="Znf_C2H2_type"/>
</dbReference>
<dbReference type="AlphaFoldDB" id="A0A3Q2GID2"/>
<keyword evidence="8" id="KW-0804">Transcription</keyword>
<feature type="compositionally biased region" description="Polar residues" evidence="10">
    <location>
        <begin position="251"/>
        <end position="267"/>
    </location>
</feature>
<evidence type="ECO:0000256" key="2">
    <source>
        <dbReference type="ARBA" id="ARBA00022723"/>
    </source>
</evidence>
<dbReference type="GO" id="GO:0008270">
    <property type="term" value="F:zinc ion binding"/>
    <property type="evidence" value="ECO:0007669"/>
    <property type="project" value="UniProtKB-KW"/>
</dbReference>
<feature type="region of interest" description="Disordered" evidence="10">
    <location>
        <begin position="241"/>
        <end position="295"/>
    </location>
</feature>
<feature type="region of interest" description="Disordered" evidence="10">
    <location>
        <begin position="111"/>
        <end position="161"/>
    </location>
</feature>
<reference evidence="12" key="1">
    <citation type="submission" date="2025-08" db="UniProtKB">
        <authorList>
            <consortium name="Ensembl"/>
        </authorList>
    </citation>
    <scope>IDENTIFICATION</scope>
</reference>
<dbReference type="PANTHER" id="PTHR23235">
    <property type="entry name" value="KRUEPPEL-LIKE TRANSCRIPTION FACTOR"/>
    <property type="match status" value="1"/>
</dbReference>
<keyword evidence="2" id="KW-0479">Metal-binding</keyword>
<evidence type="ECO:0000256" key="10">
    <source>
        <dbReference type="SAM" id="MobiDB-lite"/>
    </source>
</evidence>
<dbReference type="Gene3D" id="3.30.160.60">
    <property type="entry name" value="Classic Zinc Finger"/>
    <property type="match status" value="3"/>
</dbReference>